<evidence type="ECO:0000256" key="1">
    <source>
        <dbReference type="SAM" id="MobiDB-lite"/>
    </source>
</evidence>
<dbReference type="Gene3D" id="2.60.450.10">
    <property type="entry name" value="Lipopolysaccharide (LPS) transport protein A like domain"/>
    <property type="match status" value="1"/>
</dbReference>
<dbReference type="Pfam" id="PF06835">
    <property type="entry name" value="LptC"/>
    <property type="match status" value="1"/>
</dbReference>
<dbReference type="eggNOG" id="ENOG502ZJMD">
    <property type="taxonomic scope" value="Bacteria"/>
</dbReference>
<dbReference type="AlphaFoldDB" id="F5YNG8"/>
<dbReference type="STRING" id="545694.TREPR_3015"/>
<evidence type="ECO:0000313" key="3">
    <source>
        <dbReference type="Proteomes" id="UP000009223"/>
    </source>
</evidence>
<organism evidence="2 3">
    <name type="scientific">Treponema primitia (strain ATCC BAA-887 / DSM 12427 / ZAS-2)</name>
    <dbReference type="NCBI Taxonomy" id="545694"/>
    <lineage>
        <taxon>Bacteria</taxon>
        <taxon>Pseudomonadati</taxon>
        <taxon>Spirochaetota</taxon>
        <taxon>Spirochaetia</taxon>
        <taxon>Spirochaetales</taxon>
        <taxon>Treponemataceae</taxon>
        <taxon>Treponema</taxon>
    </lineage>
</organism>
<dbReference type="KEGG" id="tpi:TREPR_3015"/>
<feature type="compositionally biased region" description="Acidic residues" evidence="1">
    <location>
        <begin position="197"/>
        <end position="212"/>
    </location>
</feature>
<evidence type="ECO:0008006" key="4">
    <source>
        <dbReference type="Google" id="ProtNLM"/>
    </source>
</evidence>
<dbReference type="OrthoDB" id="360865at2"/>
<protein>
    <recommendedName>
        <fullName evidence="4">LPS export ABC transporter periplasmic protein LptC</fullName>
    </recommendedName>
</protein>
<feature type="region of interest" description="Disordered" evidence="1">
    <location>
        <begin position="190"/>
        <end position="245"/>
    </location>
</feature>
<sequence>MKDTKPGKKRVATKHKFLISHFSFLIGIALVLLGSCSFDYGDMESENEDQPDIIMGEVEYVRMRDGDPVVRFRAQLAERYEKRQTMELRNFSFEQFYNHGDDVNASGRAGNALVELESGNILLEKSIIIAVESEDITIETDNLSWEDEPRLLTGGEEDTVGIQRSDGTLFSGKGFFADARSRTWAFSGGVDGTFVDKDEEDSSGEESSEEVAEPGSYPENGEPFINPEQSPDADGYEPMEPALWS</sequence>
<dbReference type="EMBL" id="CP001843">
    <property type="protein sequence ID" value="AEF84506.1"/>
    <property type="molecule type" value="Genomic_DNA"/>
</dbReference>
<accession>F5YNG8</accession>
<dbReference type="Proteomes" id="UP000009223">
    <property type="component" value="Chromosome"/>
</dbReference>
<proteinExistence type="predicted"/>
<evidence type="ECO:0000313" key="2">
    <source>
        <dbReference type="EMBL" id="AEF84506.1"/>
    </source>
</evidence>
<keyword evidence="3" id="KW-1185">Reference proteome</keyword>
<reference evidence="3" key="1">
    <citation type="submission" date="2009-12" db="EMBL/GenBank/DDBJ databases">
        <title>Complete sequence of Treponema primitia strain ZAS-2.</title>
        <authorList>
            <person name="Tetu S.G."/>
            <person name="Matson E."/>
            <person name="Ren Q."/>
            <person name="Seshadri R."/>
            <person name="Elbourne L."/>
            <person name="Hassan K.A."/>
            <person name="Durkin A."/>
            <person name="Radune D."/>
            <person name="Mohamoud Y."/>
            <person name="Shay R."/>
            <person name="Jin S."/>
            <person name="Zhang X."/>
            <person name="Lucey K."/>
            <person name="Ballor N.R."/>
            <person name="Ottesen E."/>
            <person name="Rosenthal R."/>
            <person name="Allen A."/>
            <person name="Leadbetter J.R."/>
            <person name="Paulsen I.T."/>
        </authorList>
    </citation>
    <scope>NUCLEOTIDE SEQUENCE [LARGE SCALE GENOMIC DNA]</scope>
    <source>
        <strain evidence="3">ATCC BAA-887 / DSM 12427 / ZAS-2</strain>
    </source>
</reference>
<gene>
    <name evidence="2" type="ordered locus">TREPR_3015</name>
</gene>
<dbReference type="RefSeq" id="WP_015707240.1">
    <property type="nucleotide sequence ID" value="NC_015578.1"/>
</dbReference>
<dbReference type="HOGENOM" id="CLU_099060_0_0_12"/>
<dbReference type="GO" id="GO:0005886">
    <property type="term" value="C:plasma membrane"/>
    <property type="evidence" value="ECO:0007669"/>
    <property type="project" value="InterPro"/>
</dbReference>
<dbReference type="NCBIfam" id="TIGR04409">
    <property type="entry name" value="LptC_YrbK"/>
    <property type="match status" value="1"/>
</dbReference>
<name>F5YNG8_TREPZ</name>
<dbReference type="InterPro" id="IPR026265">
    <property type="entry name" value="LptC"/>
</dbReference>
<dbReference type="InterPro" id="IPR010664">
    <property type="entry name" value="LipoPS_assembly_LptC-rel"/>
</dbReference>
<reference evidence="2 3" key="2">
    <citation type="journal article" date="2011" name="ISME J.">
        <title>RNA-seq reveals cooperative metabolic interactions between two termite-gut spirochete species in co-culture.</title>
        <authorList>
            <person name="Rosenthal A.Z."/>
            <person name="Matson E.G."/>
            <person name="Eldar A."/>
            <person name="Leadbetter J.R."/>
        </authorList>
    </citation>
    <scope>NUCLEOTIDE SEQUENCE [LARGE SCALE GENOMIC DNA]</scope>
    <source>
        <strain evidence="3">ATCC BAA-887 / DSM 12427 / ZAS-2</strain>
    </source>
</reference>
<dbReference type="GO" id="GO:0015221">
    <property type="term" value="F:lipopolysaccharide transmembrane transporter activity"/>
    <property type="evidence" value="ECO:0007669"/>
    <property type="project" value="InterPro"/>
</dbReference>